<dbReference type="InterPro" id="IPR050832">
    <property type="entry name" value="Bact_Acetyltransf"/>
</dbReference>
<evidence type="ECO:0000259" key="3">
    <source>
        <dbReference type="PROSITE" id="PS51186"/>
    </source>
</evidence>
<comment type="caution">
    <text evidence="4">The sequence shown here is derived from an EMBL/GenBank/DDBJ whole genome shotgun (WGS) entry which is preliminary data.</text>
</comment>
<organism evidence="4 5">
    <name type="scientific">Arthrobacter flavus</name>
    <dbReference type="NCBI Taxonomy" id="95172"/>
    <lineage>
        <taxon>Bacteria</taxon>
        <taxon>Bacillati</taxon>
        <taxon>Actinomycetota</taxon>
        <taxon>Actinomycetes</taxon>
        <taxon>Micrococcales</taxon>
        <taxon>Micrococcaceae</taxon>
        <taxon>Arthrobacter</taxon>
    </lineage>
</organism>
<dbReference type="GO" id="GO:0016746">
    <property type="term" value="F:acyltransferase activity"/>
    <property type="evidence" value="ECO:0007669"/>
    <property type="project" value="UniProtKB-KW"/>
</dbReference>
<evidence type="ECO:0000313" key="5">
    <source>
        <dbReference type="Proteomes" id="UP001597307"/>
    </source>
</evidence>
<dbReference type="Proteomes" id="UP001597307">
    <property type="component" value="Unassembled WGS sequence"/>
</dbReference>
<name>A0ABW4Q6Y6_9MICC</name>
<keyword evidence="1 4" id="KW-0808">Transferase</keyword>
<dbReference type="Pfam" id="PF00583">
    <property type="entry name" value="Acetyltransf_1"/>
    <property type="match status" value="1"/>
</dbReference>
<dbReference type="SUPFAM" id="SSF55729">
    <property type="entry name" value="Acyl-CoA N-acyltransferases (Nat)"/>
    <property type="match status" value="1"/>
</dbReference>
<feature type="domain" description="N-acetyltransferase" evidence="3">
    <location>
        <begin position="9"/>
        <end position="166"/>
    </location>
</feature>
<dbReference type="CDD" id="cd04301">
    <property type="entry name" value="NAT_SF"/>
    <property type="match status" value="1"/>
</dbReference>
<dbReference type="PANTHER" id="PTHR43877">
    <property type="entry name" value="AMINOALKYLPHOSPHONATE N-ACETYLTRANSFERASE-RELATED-RELATED"/>
    <property type="match status" value="1"/>
</dbReference>
<dbReference type="EMBL" id="JBHUGA010000016">
    <property type="protein sequence ID" value="MFD1846474.1"/>
    <property type="molecule type" value="Genomic_DNA"/>
</dbReference>
<dbReference type="PANTHER" id="PTHR43877:SF2">
    <property type="entry name" value="AMINOALKYLPHOSPHONATE N-ACETYLTRANSFERASE-RELATED"/>
    <property type="match status" value="1"/>
</dbReference>
<gene>
    <name evidence="4" type="ORF">ACFSFX_07685</name>
</gene>
<keyword evidence="2 4" id="KW-0012">Acyltransferase</keyword>
<dbReference type="PROSITE" id="PS51186">
    <property type="entry name" value="GNAT"/>
    <property type="match status" value="1"/>
</dbReference>
<protein>
    <submittedName>
        <fullName evidence="4">GNAT family N-acetyltransferase</fullName>
        <ecNumber evidence="4">2.3.-.-</ecNumber>
    </submittedName>
</protein>
<sequence>MGPTTVTAPTVRIATRDDLDDLVGLGLGIQELHANGRPDLFRDPDPDALREFLALKLSDESTVLIARDEGQALGYLLAEHTTRPANPFRRSSSSFYVHHIAVVATAQHKGVGKLLMDAAVKIAQDNGAAAIRLDSWQFNSQAHGFFESQGFAPVNVIFERTLTELS</sequence>
<dbReference type="InterPro" id="IPR000182">
    <property type="entry name" value="GNAT_dom"/>
</dbReference>
<dbReference type="InterPro" id="IPR016181">
    <property type="entry name" value="Acyl_CoA_acyltransferase"/>
</dbReference>
<keyword evidence="5" id="KW-1185">Reference proteome</keyword>
<evidence type="ECO:0000256" key="1">
    <source>
        <dbReference type="ARBA" id="ARBA00022679"/>
    </source>
</evidence>
<accession>A0ABW4Q6Y6</accession>
<dbReference type="EC" id="2.3.-.-" evidence="4"/>
<evidence type="ECO:0000256" key="2">
    <source>
        <dbReference type="ARBA" id="ARBA00023315"/>
    </source>
</evidence>
<evidence type="ECO:0000313" key="4">
    <source>
        <dbReference type="EMBL" id="MFD1846474.1"/>
    </source>
</evidence>
<proteinExistence type="predicted"/>
<dbReference type="Gene3D" id="3.40.630.30">
    <property type="match status" value="1"/>
</dbReference>
<reference evidence="5" key="1">
    <citation type="journal article" date="2019" name="Int. J. Syst. Evol. Microbiol.">
        <title>The Global Catalogue of Microorganisms (GCM) 10K type strain sequencing project: providing services to taxonomists for standard genome sequencing and annotation.</title>
        <authorList>
            <consortium name="The Broad Institute Genomics Platform"/>
            <consortium name="The Broad Institute Genome Sequencing Center for Infectious Disease"/>
            <person name="Wu L."/>
            <person name="Ma J."/>
        </authorList>
    </citation>
    <scope>NUCLEOTIDE SEQUENCE [LARGE SCALE GENOMIC DNA]</scope>
    <source>
        <strain evidence="5">JCM 11496</strain>
    </source>
</reference>
<dbReference type="RefSeq" id="WP_343878751.1">
    <property type="nucleotide sequence ID" value="NZ_BAAAIJ010000027.1"/>
</dbReference>